<organism evidence="1">
    <name type="scientific">Lepeophtheirus salmonis</name>
    <name type="common">Salmon louse</name>
    <name type="synonym">Caligus salmonis</name>
    <dbReference type="NCBI Taxonomy" id="72036"/>
    <lineage>
        <taxon>Eukaryota</taxon>
        <taxon>Metazoa</taxon>
        <taxon>Ecdysozoa</taxon>
        <taxon>Arthropoda</taxon>
        <taxon>Crustacea</taxon>
        <taxon>Multicrustacea</taxon>
        <taxon>Hexanauplia</taxon>
        <taxon>Copepoda</taxon>
        <taxon>Siphonostomatoida</taxon>
        <taxon>Caligidae</taxon>
        <taxon>Lepeophtheirus</taxon>
    </lineage>
</organism>
<evidence type="ECO:0000313" key="1">
    <source>
        <dbReference type="EMBL" id="CDW39537.1"/>
    </source>
</evidence>
<sequence length="76" mass="8944">MLYKILIPLFGHRTKIRSVRKEKKIRIHVLHLIIFPRSLISLERLIKLGFHGFKDTSNQSIEGKSQGRSFFTVVRL</sequence>
<accession>A0A0K2UNR5</accession>
<dbReference type="EMBL" id="HACA01022176">
    <property type="protein sequence ID" value="CDW39537.1"/>
    <property type="molecule type" value="Transcribed_RNA"/>
</dbReference>
<protein>
    <submittedName>
        <fullName evidence="1">Uncharacterized protein</fullName>
    </submittedName>
</protein>
<proteinExistence type="predicted"/>
<name>A0A0K2UNR5_LEPSM</name>
<dbReference type="AlphaFoldDB" id="A0A0K2UNR5"/>
<reference evidence="1" key="1">
    <citation type="submission" date="2014-05" db="EMBL/GenBank/DDBJ databases">
        <authorList>
            <person name="Chronopoulou M."/>
        </authorList>
    </citation>
    <scope>NUCLEOTIDE SEQUENCE</scope>
    <source>
        <tissue evidence="1">Whole organism</tissue>
    </source>
</reference>